<dbReference type="AlphaFoldDB" id="A8NNE4"/>
<dbReference type="InParanoid" id="A8NNE4"/>
<keyword evidence="2" id="KW-0812">Transmembrane</keyword>
<dbReference type="EMBL" id="AACS02000012">
    <property type="protein sequence ID" value="EAU86756.1"/>
    <property type="molecule type" value="Genomic_DNA"/>
</dbReference>
<feature type="transmembrane region" description="Helical" evidence="2">
    <location>
        <begin position="328"/>
        <end position="347"/>
    </location>
</feature>
<evidence type="ECO:0000256" key="1">
    <source>
        <dbReference type="SAM" id="MobiDB-lite"/>
    </source>
</evidence>
<dbReference type="OMA" id="CLEDEVH"/>
<keyword evidence="4" id="KW-1185">Reference proteome</keyword>
<keyword evidence="2" id="KW-0472">Membrane</keyword>
<organism evidence="3 4">
    <name type="scientific">Coprinopsis cinerea (strain Okayama-7 / 130 / ATCC MYA-4618 / FGSC 9003)</name>
    <name type="common">Inky cap fungus</name>
    <name type="synonym">Hormographiella aspergillata</name>
    <dbReference type="NCBI Taxonomy" id="240176"/>
    <lineage>
        <taxon>Eukaryota</taxon>
        <taxon>Fungi</taxon>
        <taxon>Dikarya</taxon>
        <taxon>Basidiomycota</taxon>
        <taxon>Agaricomycotina</taxon>
        <taxon>Agaricomycetes</taxon>
        <taxon>Agaricomycetidae</taxon>
        <taxon>Agaricales</taxon>
        <taxon>Agaricineae</taxon>
        <taxon>Psathyrellaceae</taxon>
        <taxon>Coprinopsis</taxon>
    </lineage>
</organism>
<sequence>MPPPATDGDASKCLLRTPPGRVPPPVRDPTQPDTRTSNSNHADTDQRKRRSYEPEQAEHDTIYPLTLYDLMGEGTSITTGWLVRGYIDVNKLGEALDRVVEKWPLLGGRLEMVGERGYQIRVSPPNSSSSQDPAQQPRKYVLTSSRSTRSLAQYGVTPSLLSGRITHSLPPELFMHEKVRKNTMWRRMKHYCGKPLTFWHVTHIRGGSVGDKRGREVNEEEGGAGEEYSCIGIHFTHGLFDGLGLSLIVHAVEAELSGREWDVPPLPSTPGLQRNALEDILEGLEGEQRVQCATDSKRTVDSEGAIAGKKYNDREQVSEGSDDDEFKYRSSIVGLWFCFVWFVYYMWQFYFHKRKNCIVVLPKRVWEGLVEKVRREAAASFENSHGNLDESGDVAEGARLSTGDIITAWLIKTIYSDTKTPPSKLINTTGMASLRPYFAPDLNHYPHNCFIPIPFPLLKVGRIREESVLGLARIIREGRKRVKKEDASLIWRRMKEAVGCITEANHGDAAKKKGFRSFIPFDAKADEHITISNISVARVVDVDWSGAICHTRSGLNQEGLGKVMCRYKYMFGSSEIVSNVVTVAGRLGDGGLVLDVVLIERRMKKLEEAVRMLVQEFGATVDRR</sequence>
<feature type="region of interest" description="Disordered" evidence="1">
    <location>
        <begin position="1"/>
        <end position="58"/>
    </location>
</feature>
<reference evidence="3 4" key="1">
    <citation type="journal article" date="2010" name="Proc. Natl. Acad. Sci. U.S.A.">
        <title>Insights into evolution of multicellular fungi from the assembled chromosomes of the mushroom Coprinopsis cinerea (Coprinus cinereus).</title>
        <authorList>
            <person name="Stajich J.E."/>
            <person name="Wilke S.K."/>
            <person name="Ahren D."/>
            <person name="Au C.H."/>
            <person name="Birren B.W."/>
            <person name="Borodovsky M."/>
            <person name="Burns C."/>
            <person name="Canback B."/>
            <person name="Casselton L.A."/>
            <person name="Cheng C.K."/>
            <person name="Deng J."/>
            <person name="Dietrich F.S."/>
            <person name="Fargo D.C."/>
            <person name="Farman M.L."/>
            <person name="Gathman A.C."/>
            <person name="Goldberg J."/>
            <person name="Guigo R."/>
            <person name="Hoegger P.J."/>
            <person name="Hooker J.B."/>
            <person name="Huggins A."/>
            <person name="James T.Y."/>
            <person name="Kamada T."/>
            <person name="Kilaru S."/>
            <person name="Kodira C."/>
            <person name="Kues U."/>
            <person name="Kupfer D."/>
            <person name="Kwan H.S."/>
            <person name="Lomsadze A."/>
            <person name="Li W."/>
            <person name="Lilly W.W."/>
            <person name="Ma L.J."/>
            <person name="Mackey A.J."/>
            <person name="Manning G."/>
            <person name="Martin F."/>
            <person name="Muraguchi H."/>
            <person name="Natvig D.O."/>
            <person name="Palmerini H."/>
            <person name="Ramesh M.A."/>
            <person name="Rehmeyer C.J."/>
            <person name="Roe B.A."/>
            <person name="Shenoy N."/>
            <person name="Stanke M."/>
            <person name="Ter-Hovhannisyan V."/>
            <person name="Tunlid A."/>
            <person name="Velagapudi R."/>
            <person name="Vision T.J."/>
            <person name="Zeng Q."/>
            <person name="Zolan M.E."/>
            <person name="Pukkila P.J."/>
        </authorList>
    </citation>
    <scope>NUCLEOTIDE SEQUENCE [LARGE SCALE GENOMIC DNA]</scope>
    <source>
        <strain evidence="4">Okayama-7 / 130 / ATCC MYA-4618 / FGSC 9003</strain>
    </source>
</reference>
<dbReference type="Gene3D" id="3.30.559.10">
    <property type="entry name" value="Chloramphenicol acetyltransferase-like domain"/>
    <property type="match status" value="2"/>
</dbReference>
<dbReference type="Proteomes" id="UP000001861">
    <property type="component" value="Unassembled WGS sequence"/>
</dbReference>
<keyword evidence="2" id="KW-1133">Transmembrane helix</keyword>
<dbReference type="STRING" id="240176.A8NNE4"/>
<gene>
    <name evidence="3" type="ORF">CC1G_06517</name>
</gene>
<evidence type="ECO:0000256" key="2">
    <source>
        <dbReference type="SAM" id="Phobius"/>
    </source>
</evidence>
<feature type="compositionally biased region" description="Basic and acidic residues" evidence="1">
    <location>
        <begin position="42"/>
        <end position="58"/>
    </location>
</feature>
<dbReference type="eggNOG" id="ENOG502S6KB">
    <property type="taxonomic scope" value="Eukaryota"/>
</dbReference>
<dbReference type="GeneID" id="6011640"/>
<dbReference type="RefSeq" id="XP_001835114.1">
    <property type="nucleotide sequence ID" value="XM_001835062.1"/>
</dbReference>
<accession>A8NNE4</accession>
<proteinExistence type="predicted"/>
<evidence type="ECO:0000313" key="4">
    <source>
        <dbReference type="Proteomes" id="UP000001861"/>
    </source>
</evidence>
<dbReference type="OrthoDB" id="21502at2759"/>
<dbReference type="KEGG" id="cci:CC1G_06517"/>
<dbReference type="VEuPathDB" id="FungiDB:CC1G_06517"/>
<dbReference type="InterPro" id="IPR023213">
    <property type="entry name" value="CAT-like_dom_sf"/>
</dbReference>
<comment type="caution">
    <text evidence="3">The sequence shown here is derived from an EMBL/GenBank/DDBJ whole genome shotgun (WGS) entry which is preliminary data.</text>
</comment>
<protein>
    <recommendedName>
        <fullName evidence="5">O-acyltransferase WSD1 C-terminal domain-containing protein</fullName>
    </recommendedName>
</protein>
<evidence type="ECO:0000313" key="3">
    <source>
        <dbReference type="EMBL" id="EAU86756.1"/>
    </source>
</evidence>
<evidence type="ECO:0008006" key="5">
    <source>
        <dbReference type="Google" id="ProtNLM"/>
    </source>
</evidence>
<name>A8NNE4_COPC7</name>
<feature type="compositionally biased region" description="Polar residues" evidence="1">
    <location>
        <begin position="31"/>
        <end position="41"/>
    </location>
</feature>